<dbReference type="Proteomes" id="UP001631969">
    <property type="component" value="Unassembled WGS sequence"/>
</dbReference>
<comment type="caution">
    <text evidence="1">The sequence shown here is derived from an EMBL/GenBank/DDBJ whole genome shotgun (WGS) entry which is preliminary data.</text>
</comment>
<protein>
    <submittedName>
        <fullName evidence="1">Uncharacterized protein</fullName>
    </submittedName>
</protein>
<proteinExistence type="predicted"/>
<organism evidence="1 2">
    <name type="scientific">Paenibacillus mesotrionivorans</name>
    <dbReference type="NCBI Taxonomy" id="3160968"/>
    <lineage>
        <taxon>Bacteria</taxon>
        <taxon>Bacillati</taxon>
        <taxon>Bacillota</taxon>
        <taxon>Bacilli</taxon>
        <taxon>Bacillales</taxon>
        <taxon>Paenibacillaceae</taxon>
        <taxon>Paenibacillus</taxon>
    </lineage>
</organism>
<gene>
    <name evidence="1" type="ORF">ACI1P1_28960</name>
</gene>
<sequence length="92" mass="10259">MEIAKVPQLGQIVKILRGRDSGDFAVIVGLVDQRSVLIADGRTRKFDHPKKKNLLHLELQNETSDIVVNSLMETGRVTNGKLRHALAKYLPS</sequence>
<dbReference type="EMBL" id="JBJURJ010000029">
    <property type="protein sequence ID" value="MFM9332332.1"/>
    <property type="molecule type" value="Genomic_DNA"/>
</dbReference>
<name>A0ACC7P6P0_9BACL</name>
<accession>A0ACC7P6P0</accession>
<evidence type="ECO:0000313" key="2">
    <source>
        <dbReference type="Proteomes" id="UP001631969"/>
    </source>
</evidence>
<reference evidence="1" key="1">
    <citation type="submission" date="2024-12" db="EMBL/GenBank/DDBJ databases">
        <authorList>
            <person name="Wu N."/>
        </authorList>
    </citation>
    <scope>NUCLEOTIDE SEQUENCE</scope>
    <source>
        <strain evidence="1">P15</strain>
    </source>
</reference>
<keyword evidence="2" id="KW-1185">Reference proteome</keyword>
<evidence type="ECO:0000313" key="1">
    <source>
        <dbReference type="EMBL" id="MFM9332332.1"/>
    </source>
</evidence>